<dbReference type="RefSeq" id="WP_263126249.1">
    <property type="nucleotide sequence ID" value="NZ_CP106753.1"/>
</dbReference>
<keyword evidence="3" id="KW-0119">Carbohydrate metabolism</keyword>
<reference evidence="5" key="1">
    <citation type="submission" date="2022-10" db="EMBL/GenBank/DDBJ databases">
        <title>Chitiniphilus purpureus sp. nov., a novel chitin-degrading bacterium isolated from crawfish pond sediment.</title>
        <authorList>
            <person name="Li K."/>
        </authorList>
    </citation>
    <scope>NUCLEOTIDE SEQUENCE</scope>
    <source>
        <strain evidence="5">CD1</strain>
    </source>
</reference>
<dbReference type="InterPro" id="IPR029070">
    <property type="entry name" value="Chitinase_insertion_sf"/>
</dbReference>
<evidence type="ECO:0000259" key="4">
    <source>
        <dbReference type="PROSITE" id="PS51910"/>
    </source>
</evidence>
<organism evidence="5 6">
    <name type="scientific">Chitiniphilus purpureus</name>
    <dbReference type="NCBI Taxonomy" id="2981137"/>
    <lineage>
        <taxon>Bacteria</taxon>
        <taxon>Pseudomonadati</taxon>
        <taxon>Pseudomonadota</taxon>
        <taxon>Betaproteobacteria</taxon>
        <taxon>Neisseriales</taxon>
        <taxon>Chitinibacteraceae</taxon>
        <taxon>Chitiniphilus</taxon>
    </lineage>
</organism>
<feature type="domain" description="GH18" evidence="4">
    <location>
        <begin position="44"/>
        <end position="419"/>
    </location>
</feature>
<accession>A0ABY6DR47</accession>
<gene>
    <name evidence="5" type="ORF">N8I74_07465</name>
</gene>
<evidence type="ECO:0000256" key="2">
    <source>
        <dbReference type="ARBA" id="ARBA00012729"/>
    </source>
</evidence>
<dbReference type="EC" id="3.2.1.14" evidence="2"/>
<keyword evidence="3" id="KW-0146">Chitin degradation</keyword>
<evidence type="ECO:0000256" key="1">
    <source>
        <dbReference type="ARBA" id="ARBA00000822"/>
    </source>
</evidence>
<dbReference type="PANTHER" id="PTHR11177:SF317">
    <property type="entry name" value="CHITINASE 12-RELATED"/>
    <property type="match status" value="1"/>
</dbReference>
<name>A0ABY6DR47_9NEIS</name>
<sequence>MLKYVTPIVLAAVLAACGSDGDNTVRPTPTPTPTPVPTPVPLAGELVSYVRTWPLGSTRADMDKGVYWRAEDIKGDRISRLNIAFGLIRNGTEVYIRELEPQPTSDGTGTIAPFSNMWDEVAKLQAKYPYLKINFSIGGWGADGFSDMALTKESRAKFIENVLAVVRERKLSGVDIDWEYPVGPPWGGSEIKVRPEDRENYPLLLEEMKAALNQLSAETKQSYALSTAVPVANWFFQANDIPRVAKAVDFLKVMAYDMYGGWSPNTGHHANLYPNPADPAAGGGRSVSQAMQAYLNLGVPPEKLLMGVAFYGRAWRGVTPTNNGLYQKFTSAAFPDGVTWVDLKRDFIDKNGYVRYWDDVAKAPYLFNGDTFITYEDAEGLRYKADFMKEKQLGGIMIWEHAHDMDGELITQLNQYMRK</sequence>
<dbReference type="Pfam" id="PF00704">
    <property type="entry name" value="Glyco_hydro_18"/>
    <property type="match status" value="1"/>
</dbReference>
<dbReference type="SUPFAM" id="SSF51445">
    <property type="entry name" value="(Trans)glycosidases"/>
    <property type="match status" value="1"/>
</dbReference>
<dbReference type="SUPFAM" id="SSF54556">
    <property type="entry name" value="Chitinase insertion domain"/>
    <property type="match status" value="1"/>
</dbReference>
<evidence type="ECO:0000313" key="5">
    <source>
        <dbReference type="EMBL" id="UXY16844.1"/>
    </source>
</evidence>
<dbReference type="InterPro" id="IPR011583">
    <property type="entry name" value="Chitinase_II/V-like_cat"/>
</dbReference>
<dbReference type="SMART" id="SM00636">
    <property type="entry name" value="Glyco_18"/>
    <property type="match status" value="1"/>
</dbReference>
<keyword evidence="5" id="KW-0378">Hydrolase</keyword>
<dbReference type="GO" id="GO:0016787">
    <property type="term" value="F:hydrolase activity"/>
    <property type="evidence" value="ECO:0007669"/>
    <property type="project" value="UniProtKB-KW"/>
</dbReference>
<protein>
    <recommendedName>
        <fullName evidence="2">chitinase</fullName>
        <ecNumber evidence="2">3.2.1.14</ecNumber>
    </recommendedName>
</protein>
<keyword evidence="6" id="KW-1185">Reference proteome</keyword>
<dbReference type="Gene3D" id="3.10.50.10">
    <property type="match status" value="1"/>
</dbReference>
<comment type="catalytic activity">
    <reaction evidence="1">
        <text>Random endo-hydrolysis of N-acetyl-beta-D-glucosaminide (1-&gt;4)-beta-linkages in chitin and chitodextrins.</text>
        <dbReference type="EC" id="3.2.1.14"/>
    </reaction>
</comment>
<dbReference type="EMBL" id="CP106753">
    <property type="protein sequence ID" value="UXY16844.1"/>
    <property type="molecule type" value="Genomic_DNA"/>
</dbReference>
<dbReference type="PANTHER" id="PTHR11177">
    <property type="entry name" value="CHITINASE"/>
    <property type="match status" value="1"/>
</dbReference>
<dbReference type="Gene3D" id="3.20.20.80">
    <property type="entry name" value="Glycosidases"/>
    <property type="match status" value="1"/>
</dbReference>
<dbReference type="PROSITE" id="PS51910">
    <property type="entry name" value="GH18_2"/>
    <property type="match status" value="1"/>
</dbReference>
<dbReference type="CDD" id="cd06548">
    <property type="entry name" value="GH18_chitinase"/>
    <property type="match status" value="1"/>
</dbReference>
<dbReference type="InterPro" id="IPR001223">
    <property type="entry name" value="Glyco_hydro18_cat"/>
</dbReference>
<dbReference type="PROSITE" id="PS51257">
    <property type="entry name" value="PROKAR_LIPOPROTEIN"/>
    <property type="match status" value="1"/>
</dbReference>
<dbReference type="InterPro" id="IPR050314">
    <property type="entry name" value="Glycosyl_Hydrlase_18"/>
</dbReference>
<evidence type="ECO:0000256" key="3">
    <source>
        <dbReference type="ARBA" id="ARBA00023024"/>
    </source>
</evidence>
<keyword evidence="3" id="KW-0624">Polysaccharide degradation</keyword>
<proteinExistence type="predicted"/>
<dbReference type="Proteomes" id="UP001061302">
    <property type="component" value="Chromosome"/>
</dbReference>
<dbReference type="InterPro" id="IPR017853">
    <property type="entry name" value="GH"/>
</dbReference>
<evidence type="ECO:0000313" key="6">
    <source>
        <dbReference type="Proteomes" id="UP001061302"/>
    </source>
</evidence>